<comment type="caution">
    <text evidence="2">The sequence shown here is derived from an EMBL/GenBank/DDBJ whole genome shotgun (WGS) entry which is preliminary data.</text>
</comment>
<organism evidence="2 3">
    <name type="scientific">Kutzneria buriramensis</name>
    <dbReference type="NCBI Taxonomy" id="1045776"/>
    <lineage>
        <taxon>Bacteria</taxon>
        <taxon>Bacillati</taxon>
        <taxon>Actinomycetota</taxon>
        <taxon>Actinomycetes</taxon>
        <taxon>Pseudonocardiales</taxon>
        <taxon>Pseudonocardiaceae</taxon>
        <taxon>Kutzneria</taxon>
    </lineage>
</organism>
<evidence type="ECO:0000259" key="1">
    <source>
        <dbReference type="SMART" id="SM00849"/>
    </source>
</evidence>
<dbReference type="PANTHER" id="PTHR42951">
    <property type="entry name" value="METALLO-BETA-LACTAMASE DOMAIN-CONTAINING"/>
    <property type="match status" value="1"/>
</dbReference>
<dbReference type="EMBL" id="QUNO01000040">
    <property type="protein sequence ID" value="REH17950.1"/>
    <property type="molecule type" value="Genomic_DNA"/>
</dbReference>
<feature type="domain" description="Metallo-beta-lactamase" evidence="1">
    <location>
        <begin position="31"/>
        <end position="218"/>
    </location>
</feature>
<keyword evidence="2" id="KW-0378">Hydrolase</keyword>
<dbReference type="InterPro" id="IPR036866">
    <property type="entry name" value="RibonucZ/Hydroxyglut_hydro"/>
</dbReference>
<keyword evidence="3" id="KW-1185">Reference proteome</keyword>
<reference evidence="2 3" key="1">
    <citation type="submission" date="2018-08" db="EMBL/GenBank/DDBJ databases">
        <title>Genomic Encyclopedia of Archaeal and Bacterial Type Strains, Phase II (KMG-II): from individual species to whole genera.</title>
        <authorList>
            <person name="Goeker M."/>
        </authorList>
    </citation>
    <scope>NUCLEOTIDE SEQUENCE [LARGE SCALE GENOMIC DNA]</scope>
    <source>
        <strain evidence="2 3">DSM 45791</strain>
    </source>
</reference>
<dbReference type="CDD" id="cd07739">
    <property type="entry name" value="metallo-hydrolase-like_MBL-fold"/>
    <property type="match status" value="1"/>
</dbReference>
<dbReference type="PANTHER" id="PTHR42951:SF14">
    <property type="entry name" value="METALLO-BETA-LACTAMASE SUPERFAMILY PROTEIN"/>
    <property type="match status" value="1"/>
</dbReference>
<dbReference type="InterPro" id="IPR050855">
    <property type="entry name" value="NDM-1-like"/>
</dbReference>
<proteinExistence type="predicted"/>
<accession>A0A3E0G6W7</accession>
<dbReference type="InterPro" id="IPR001279">
    <property type="entry name" value="Metallo-B-lactamas"/>
</dbReference>
<dbReference type="AlphaFoldDB" id="A0A3E0G6W7"/>
<dbReference type="GO" id="GO:0016787">
    <property type="term" value="F:hydrolase activity"/>
    <property type="evidence" value="ECO:0007669"/>
    <property type="project" value="UniProtKB-KW"/>
</dbReference>
<gene>
    <name evidence="2" type="ORF">BCF44_14030</name>
</gene>
<evidence type="ECO:0000313" key="3">
    <source>
        <dbReference type="Proteomes" id="UP000256269"/>
    </source>
</evidence>
<name>A0A3E0G6W7_9PSEU</name>
<dbReference type="SMART" id="SM00849">
    <property type="entry name" value="Lactamase_B"/>
    <property type="match status" value="1"/>
</dbReference>
<dbReference type="RefSeq" id="WP_170218269.1">
    <property type="nucleotide sequence ID" value="NZ_CP144375.1"/>
</dbReference>
<dbReference type="SUPFAM" id="SSF56281">
    <property type="entry name" value="Metallo-hydrolase/oxidoreductase"/>
    <property type="match status" value="1"/>
</dbReference>
<dbReference type="Proteomes" id="UP000256269">
    <property type="component" value="Unassembled WGS sequence"/>
</dbReference>
<sequence length="283" mass="30730">MALSIDVHVAPMRAFRGPTGPGFGDRPTWSPMSSTLIAGDRDAVLVDTLVTYDQVDALADWVEGFGKRVVAVLITHGHSDHWIGLARLRERFPDARGLATREVLAQARFEVADEGTRAYWQGIFPGEVPAEPVLPELLDADSFDLDGQPLRVVDIGQGDVDHSSIVHAPSIDAVVAGDVVYNQVHMMTADTDEAARAAWLASLDAIAALRPKTVVSGHKRVGAPDSPDTIEQSSQYLRDFSHIVATHDSVDGVVAAMLDRHGDRDNPRTLWHSARQVLARTAR</sequence>
<evidence type="ECO:0000313" key="2">
    <source>
        <dbReference type="EMBL" id="REH17950.1"/>
    </source>
</evidence>
<dbReference type="Pfam" id="PF00753">
    <property type="entry name" value="Lactamase_B"/>
    <property type="match status" value="1"/>
</dbReference>
<dbReference type="Gene3D" id="3.60.15.10">
    <property type="entry name" value="Ribonuclease Z/Hydroxyacylglutathione hydrolase-like"/>
    <property type="match status" value="1"/>
</dbReference>
<protein>
    <submittedName>
        <fullName evidence="2">Glyoxylase-like metal-dependent hydrolase (Beta-lactamase superfamily II)</fullName>
    </submittedName>
</protein>